<keyword evidence="2" id="KW-0045">Antibiotic biosynthesis</keyword>
<dbReference type="RefSeq" id="WP_102213888.1">
    <property type="nucleotide sequence ID" value="NZ_PNHF01000023.1"/>
</dbReference>
<dbReference type="EMBL" id="PNHF01000023">
    <property type="protein sequence ID" value="PMC61692.1"/>
    <property type="molecule type" value="Genomic_DNA"/>
</dbReference>
<comment type="pathway">
    <text evidence="1">Antibiotic biosynthesis.</text>
</comment>
<name>A0A2N6SX93_9CORY</name>
<dbReference type="Gene3D" id="2.60.120.330">
    <property type="entry name" value="B-lactam Antibiotic, Isopenicillin N Synthase, Chain"/>
    <property type="match status" value="1"/>
</dbReference>
<keyword evidence="3" id="KW-0408">Iron</keyword>
<dbReference type="GO" id="GO:0046872">
    <property type="term" value="F:metal ion binding"/>
    <property type="evidence" value="ECO:0007669"/>
    <property type="project" value="UniProtKB-KW"/>
</dbReference>
<dbReference type="PRINTS" id="PR00682">
    <property type="entry name" value="IPNSYNTHASE"/>
</dbReference>
<dbReference type="GO" id="GO:0017000">
    <property type="term" value="P:antibiotic biosynthetic process"/>
    <property type="evidence" value="ECO:0007669"/>
    <property type="project" value="UniProtKB-KW"/>
</dbReference>
<dbReference type="InterPro" id="IPR044861">
    <property type="entry name" value="IPNS-like_FE2OG_OXY"/>
</dbReference>
<sequence>MSSSANLPVIDLRNPDVDELRRITHEVGFFYLTGTGVPDGQPARIRSLAREFFGLPDEAKQEVENVNSPHFRGWTRFGTEQTYGSKDLREQLDFGPEGEVIDPPVHPWDVLEGPNQWPSAVPGLKREVLDYLDRLTGVSLRLLSAWARSLGQDGDVFEPVHGSPQPLLKIARYPGADSGQGVGPHKDIGVVTLLHLEPGSTGLQVDVGQGWQDVEPVEGALVVNIGEALEVATDGYLKATPHRVLPPEPGTVRYSLPYFYNPPYADEVPHLALAPDLAAQAPGAGSDLADAPLYAVSGLNSLKTRLRSHPNVAERHHAELLAADLDAL</sequence>
<comment type="caution">
    <text evidence="5">The sequence shown here is derived from an EMBL/GenBank/DDBJ whole genome shotgun (WGS) entry which is preliminary data.</text>
</comment>
<evidence type="ECO:0000256" key="2">
    <source>
        <dbReference type="ARBA" id="ARBA00023194"/>
    </source>
</evidence>
<evidence type="ECO:0000259" key="4">
    <source>
        <dbReference type="PROSITE" id="PS51471"/>
    </source>
</evidence>
<dbReference type="AlphaFoldDB" id="A0A2N6SX93"/>
<dbReference type="Pfam" id="PF14226">
    <property type="entry name" value="DIOX_N"/>
    <property type="match status" value="1"/>
</dbReference>
<protein>
    <submittedName>
        <fullName evidence="5">Oxidoreductase</fullName>
    </submittedName>
</protein>
<accession>A0A2N6SX93</accession>
<comment type="similarity">
    <text evidence="3">Belongs to the iron/ascorbate-dependent oxidoreductase family.</text>
</comment>
<keyword evidence="3" id="KW-0560">Oxidoreductase</keyword>
<dbReference type="SUPFAM" id="SSF51197">
    <property type="entry name" value="Clavaminate synthase-like"/>
    <property type="match status" value="1"/>
</dbReference>
<keyword evidence="3" id="KW-0479">Metal-binding</keyword>
<dbReference type="Pfam" id="PF03171">
    <property type="entry name" value="2OG-FeII_Oxy"/>
    <property type="match status" value="1"/>
</dbReference>
<dbReference type="InterPro" id="IPR050231">
    <property type="entry name" value="Iron_ascorbate_oxido_reductase"/>
</dbReference>
<proteinExistence type="inferred from homology"/>
<dbReference type="InterPro" id="IPR027443">
    <property type="entry name" value="IPNS-like_sf"/>
</dbReference>
<evidence type="ECO:0000313" key="5">
    <source>
        <dbReference type="EMBL" id="PMC61692.1"/>
    </source>
</evidence>
<evidence type="ECO:0000313" key="6">
    <source>
        <dbReference type="Proteomes" id="UP000235363"/>
    </source>
</evidence>
<dbReference type="Proteomes" id="UP000235363">
    <property type="component" value="Unassembled WGS sequence"/>
</dbReference>
<dbReference type="PANTHER" id="PTHR47990">
    <property type="entry name" value="2-OXOGLUTARATE (2OG) AND FE(II)-DEPENDENT OXYGENASE SUPERFAMILY PROTEIN-RELATED"/>
    <property type="match status" value="1"/>
</dbReference>
<gene>
    <name evidence="5" type="ORF">CJ204_09820</name>
</gene>
<dbReference type="InterPro" id="IPR026992">
    <property type="entry name" value="DIOX_N"/>
</dbReference>
<organism evidence="5 6">
    <name type="scientific">Corynebacterium xerosis</name>
    <dbReference type="NCBI Taxonomy" id="1725"/>
    <lineage>
        <taxon>Bacteria</taxon>
        <taxon>Bacillati</taxon>
        <taxon>Actinomycetota</taxon>
        <taxon>Actinomycetes</taxon>
        <taxon>Mycobacteriales</taxon>
        <taxon>Corynebacteriaceae</taxon>
        <taxon>Corynebacterium</taxon>
    </lineage>
</organism>
<evidence type="ECO:0000256" key="3">
    <source>
        <dbReference type="RuleBase" id="RU003682"/>
    </source>
</evidence>
<dbReference type="GO" id="GO:0016491">
    <property type="term" value="F:oxidoreductase activity"/>
    <property type="evidence" value="ECO:0007669"/>
    <property type="project" value="UniProtKB-KW"/>
</dbReference>
<dbReference type="PROSITE" id="PS51471">
    <property type="entry name" value="FE2OG_OXY"/>
    <property type="match status" value="1"/>
</dbReference>
<reference evidence="5 6" key="1">
    <citation type="submission" date="2017-09" db="EMBL/GenBank/DDBJ databases">
        <title>Bacterial strain isolated from the female urinary microbiota.</title>
        <authorList>
            <person name="Thomas-White K."/>
            <person name="Kumar N."/>
            <person name="Forster S."/>
            <person name="Putonti C."/>
            <person name="Lawley T."/>
            <person name="Wolfe A.J."/>
        </authorList>
    </citation>
    <scope>NUCLEOTIDE SEQUENCE [LARGE SCALE GENOMIC DNA]</scope>
    <source>
        <strain evidence="5 6">UMB0908</strain>
    </source>
</reference>
<evidence type="ECO:0000256" key="1">
    <source>
        <dbReference type="ARBA" id="ARBA00004792"/>
    </source>
</evidence>
<dbReference type="InterPro" id="IPR005123">
    <property type="entry name" value="Oxoglu/Fe-dep_dioxygenase_dom"/>
</dbReference>
<feature type="domain" description="Fe2OG dioxygenase" evidence="4">
    <location>
        <begin position="163"/>
        <end position="262"/>
    </location>
</feature>